<evidence type="ECO:0000256" key="2">
    <source>
        <dbReference type="ARBA" id="ARBA00022692"/>
    </source>
</evidence>
<dbReference type="GO" id="GO:0005886">
    <property type="term" value="C:plasma membrane"/>
    <property type="evidence" value="ECO:0007669"/>
    <property type="project" value="UniProtKB-SubCell"/>
</dbReference>
<dbReference type="InterPro" id="IPR051598">
    <property type="entry name" value="TSUP/Inactive_protease-like"/>
</dbReference>
<keyword evidence="2 5" id="KW-0812">Transmembrane</keyword>
<feature type="transmembrane region" description="Helical" evidence="5">
    <location>
        <begin position="78"/>
        <end position="96"/>
    </location>
</feature>
<dbReference type="OrthoDB" id="9151526at2"/>
<dbReference type="RefSeq" id="WP_159262447.1">
    <property type="nucleotide sequence ID" value="NZ_CP041348.1"/>
</dbReference>
<feature type="transmembrane region" description="Helical" evidence="5">
    <location>
        <begin position="48"/>
        <end position="66"/>
    </location>
</feature>
<dbReference type="Proteomes" id="UP000464674">
    <property type="component" value="Chromosome"/>
</dbReference>
<dbReference type="AlphaFoldDB" id="A0A857FU72"/>
<keyword evidence="3 5" id="KW-1133">Transmembrane helix</keyword>
<accession>A0A857FU72</accession>
<keyword evidence="5" id="KW-1003">Cell membrane</keyword>
<feature type="transmembrane region" description="Helical" evidence="5">
    <location>
        <begin position="141"/>
        <end position="164"/>
    </location>
</feature>
<dbReference type="EMBL" id="CP041348">
    <property type="protein sequence ID" value="QHC36074.1"/>
    <property type="molecule type" value="Genomic_DNA"/>
</dbReference>
<feature type="transmembrane region" description="Helical" evidence="5">
    <location>
        <begin position="205"/>
        <end position="226"/>
    </location>
</feature>
<comment type="similarity">
    <text evidence="5">Belongs to the 4-toluene sulfonate uptake permease (TSUP) (TC 2.A.102) family.</text>
</comment>
<dbReference type="PANTHER" id="PTHR43701:SF2">
    <property type="entry name" value="MEMBRANE TRANSPORTER PROTEIN YJNA-RELATED"/>
    <property type="match status" value="1"/>
</dbReference>
<gene>
    <name evidence="6" type="ORF">FMA36_11730</name>
</gene>
<evidence type="ECO:0000256" key="1">
    <source>
        <dbReference type="ARBA" id="ARBA00004141"/>
    </source>
</evidence>
<evidence type="ECO:0000313" key="7">
    <source>
        <dbReference type="Proteomes" id="UP000464674"/>
    </source>
</evidence>
<feature type="transmembrane region" description="Helical" evidence="5">
    <location>
        <begin position="176"/>
        <end position="199"/>
    </location>
</feature>
<reference evidence="6 7" key="1">
    <citation type="journal article" date="2020" name="Carbohydr. Polym.">
        <title>Characterization and optimization of production of bacterial cellulose from strain CGMCC 17276 based on whole-genome analysis.</title>
        <authorList>
            <person name="Lu T."/>
            <person name="Gao H."/>
            <person name="Liao B."/>
            <person name="Wu J."/>
            <person name="Zhang W."/>
            <person name="Huang J."/>
            <person name="Liu M."/>
            <person name="Huang J."/>
            <person name="Chang Z."/>
            <person name="Jin M."/>
            <person name="Yi Z."/>
            <person name="Jiang D."/>
        </authorList>
    </citation>
    <scope>NUCLEOTIDE SEQUENCE [LARGE SCALE GENOMIC DNA]</scope>
    <source>
        <strain evidence="6 7">CGMCC 17276</strain>
    </source>
</reference>
<dbReference type="InterPro" id="IPR002781">
    <property type="entry name" value="TM_pro_TauE-like"/>
</dbReference>
<proteinExistence type="inferred from homology"/>
<evidence type="ECO:0000313" key="6">
    <source>
        <dbReference type="EMBL" id="QHC36074.1"/>
    </source>
</evidence>
<evidence type="ECO:0000256" key="5">
    <source>
        <dbReference type="RuleBase" id="RU363041"/>
    </source>
</evidence>
<evidence type="ECO:0000256" key="4">
    <source>
        <dbReference type="ARBA" id="ARBA00023136"/>
    </source>
</evidence>
<sequence length="262" mass="26281">MTDLVQVALGLGCGGVIGFTLGLVGGGGSILAVPLLLYVAGMTDPHRAIGTSAVAVTVNALFNLASHARAGNVRWKCAGLFASAGVGGALVGAACGKIINGQHLLFLFALVMLGVGGLMARGCSTDAQAPVPTERTTMAPVLLYGVATGFCSGFFGIGGGFLIVPALLAATGMPMLNAIATSLVAVCAFGLTTSVSYATAGMVDLPMAAILVAGGMAGGLGGTLAARRLGRQPQRLRLIFACLIFIVAFYMMWRSAQAMGLV</sequence>
<comment type="subcellular location">
    <subcellularLocation>
        <location evidence="5">Cell membrane</location>
        <topology evidence="5">Multi-pass membrane protein</topology>
    </subcellularLocation>
    <subcellularLocation>
        <location evidence="1">Membrane</location>
        <topology evidence="1">Multi-pass membrane protein</topology>
    </subcellularLocation>
</comment>
<feature type="transmembrane region" description="Helical" evidence="5">
    <location>
        <begin position="238"/>
        <end position="256"/>
    </location>
</feature>
<name>A0A857FU72_KOMXY</name>
<protein>
    <recommendedName>
        <fullName evidence="5">Probable membrane transporter protein</fullName>
    </recommendedName>
</protein>
<evidence type="ECO:0000256" key="3">
    <source>
        <dbReference type="ARBA" id="ARBA00022989"/>
    </source>
</evidence>
<dbReference type="PANTHER" id="PTHR43701">
    <property type="entry name" value="MEMBRANE TRANSPORTER PROTEIN MJ0441-RELATED"/>
    <property type="match status" value="1"/>
</dbReference>
<dbReference type="Pfam" id="PF01925">
    <property type="entry name" value="TauE"/>
    <property type="match status" value="1"/>
</dbReference>
<keyword evidence="4 5" id="KW-0472">Membrane</keyword>
<feature type="transmembrane region" description="Helical" evidence="5">
    <location>
        <begin position="16"/>
        <end position="41"/>
    </location>
</feature>
<feature type="transmembrane region" description="Helical" evidence="5">
    <location>
        <begin position="103"/>
        <end position="121"/>
    </location>
</feature>
<organism evidence="6 7">
    <name type="scientific">Komagataeibacter xylinus</name>
    <name type="common">Gluconacetobacter xylinus</name>
    <dbReference type="NCBI Taxonomy" id="28448"/>
    <lineage>
        <taxon>Bacteria</taxon>
        <taxon>Pseudomonadati</taxon>
        <taxon>Pseudomonadota</taxon>
        <taxon>Alphaproteobacteria</taxon>
        <taxon>Acetobacterales</taxon>
        <taxon>Acetobacteraceae</taxon>
        <taxon>Komagataeibacter</taxon>
    </lineage>
</organism>